<accession>A0A0D0Y6N5</accession>
<dbReference type="STRING" id="1335616.WDC_0489"/>
<dbReference type="OrthoDB" id="2141081at2"/>
<dbReference type="Proteomes" id="UP000032279">
    <property type="component" value="Unassembled WGS sequence"/>
</dbReference>
<reference evidence="1 2" key="1">
    <citation type="submission" date="2013-08" db="EMBL/GenBank/DDBJ databases">
        <title>Lactobacillus wasatchii sp. WDC04, a late gas producing bacteria isolated from aged chedder cheese.</title>
        <authorList>
            <person name="Oberg C.J."/>
            <person name="Culumber M."/>
            <person name="McMahon D.J."/>
            <person name="Broadbent J.R."/>
            <person name="Oberg T.S."/>
            <person name="Ortaki F."/>
        </authorList>
    </citation>
    <scope>NUCLEOTIDE SEQUENCE [LARGE SCALE GENOMIC DNA]</scope>
    <source>
        <strain evidence="1 2">WDC04</strain>
    </source>
</reference>
<dbReference type="EMBL" id="AWTT01000007">
    <property type="protein sequence ID" value="KIS03938.1"/>
    <property type="molecule type" value="Genomic_DNA"/>
</dbReference>
<dbReference type="PATRIC" id="fig|1335616.4.peg.489"/>
<dbReference type="AlphaFoldDB" id="A0A0D0Y6N5"/>
<evidence type="ECO:0000313" key="1">
    <source>
        <dbReference type="EMBL" id="KIS03938.1"/>
    </source>
</evidence>
<name>A0A0D0Y6N5_9LACO</name>
<proteinExistence type="predicted"/>
<gene>
    <name evidence="1" type="ORF">WDC_0489</name>
</gene>
<protein>
    <submittedName>
        <fullName evidence="1">Uncharacterized protein</fullName>
    </submittedName>
</protein>
<organism evidence="1 2">
    <name type="scientific">Paucilactobacillus wasatchensis</name>
    <dbReference type="NCBI Taxonomy" id="1335616"/>
    <lineage>
        <taxon>Bacteria</taxon>
        <taxon>Bacillati</taxon>
        <taxon>Bacillota</taxon>
        <taxon>Bacilli</taxon>
        <taxon>Lactobacillales</taxon>
        <taxon>Lactobacillaceae</taxon>
        <taxon>Paucilactobacillus</taxon>
    </lineage>
</organism>
<dbReference type="RefSeq" id="WP_044010207.1">
    <property type="nucleotide sequence ID" value="NZ_AWTT01000007.1"/>
</dbReference>
<evidence type="ECO:0000313" key="2">
    <source>
        <dbReference type="Proteomes" id="UP000032279"/>
    </source>
</evidence>
<keyword evidence="2" id="KW-1185">Reference proteome</keyword>
<sequence>MAQDETLDLIEEITRQDGSKYREIGNMVQNGRAELAVERGFLKEVRILQLNIPHSQNVTKYEQYINEHYVMQDESMNHWDEWKRTPAADQMVKDILNENHIG</sequence>
<comment type="caution">
    <text evidence="1">The sequence shown here is derived from an EMBL/GenBank/DDBJ whole genome shotgun (WGS) entry which is preliminary data.</text>
</comment>